<protein>
    <submittedName>
        <fullName evidence="2">Methylase involved in ubiquinone/menaquinone biosynthesis</fullName>
    </submittedName>
</protein>
<dbReference type="EMBL" id="CP001819">
    <property type="protein sequence ID" value="ACZ21339.1"/>
    <property type="molecule type" value="Genomic_DNA"/>
</dbReference>
<dbReference type="PANTHER" id="PTHR43460">
    <property type="entry name" value="METHYLTRANSFERASE"/>
    <property type="match status" value="1"/>
</dbReference>
<dbReference type="HOGENOM" id="CLU_091968_1_0_11"/>
<dbReference type="AlphaFoldDB" id="D1BF43"/>
<name>D1BF43_SANKS</name>
<dbReference type="InterPro" id="IPR052939">
    <property type="entry name" value="23S_rRNA_MeTrnsfrase_RlmA"/>
</dbReference>
<keyword evidence="3" id="KW-1185">Reference proteome</keyword>
<dbReference type="GO" id="GO:0008757">
    <property type="term" value="F:S-adenosylmethionine-dependent methyltransferase activity"/>
    <property type="evidence" value="ECO:0007669"/>
    <property type="project" value="InterPro"/>
</dbReference>
<keyword evidence="2" id="KW-0489">Methyltransferase</keyword>
<dbReference type="InterPro" id="IPR029063">
    <property type="entry name" value="SAM-dependent_MTases_sf"/>
</dbReference>
<dbReference type="OrthoDB" id="9795864at2"/>
<feature type="domain" description="Methyltransferase type 11" evidence="1">
    <location>
        <begin position="57"/>
        <end position="148"/>
    </location>
</feature>
<evidence type="ECO:0000313" key="3">
    <source>
        <dbReference type="Proteomes" id="UP000000322"/>
    </source>
</evidence>
<organism evidence="2 3">
    <name type="scientific">Sanguibacter keddieii (strain ATCC 51767 / DSM 10542 / NCFB 3025 / ST-74)</name>
    <dbReference type="NCBI Taxonomy" id="446469"/>
    <lineage>
        <taxon>Bacteria</taxon>
        <taxon>Bacillati</taxon>
        <taxon>Actinomycetota</taxon>
        <taxon>Actinomycetes</taxon>
        <taxon>Micrococcales</taxon>
        <taxon>Sanguibacteraceae</taxon>
        <taxon>Sanguibacter</taxon>
    </lineage>
</organism>
<dbReference type="CDD" id="cd02440">
    <property type="entry name" value="AdoMet_MTases"/>
    <property type="match status" value="1"/>
</dbReference>
<dbReference type="GO" id="GO:0032259">
    <property type="term" value="P:methylation"/>
    <property type="evidence" value="ECO:0007669"/>
    <property type="project" value="UniProtKB-KW"/>
</dbReference>
<dbReference type="RefSeq" id="WP_012866408.1">
    <property type="nucleotide sequence ID" value="NC_013521.1"/>
</dbReference>
<dbReference type="Gene3D" id="3.40.50.150">
    <property type="entry name" value="Vaccinia Virus protein VP39"/>
    <property type="match status" value="1"/>
</dbReference>
<evidence type="ECO:0000259" key="1">
    <source>
        <dbReference type="Pfam" id="PF08241"/>
    </source>
</evidence>
<sequence>MTSTGTDDLLRLWRAEESVVPSGWDFSSLAGRVHEDEVPWDLTAETRRLLGSASRVLDMGTGGGEHLTTLADALPSDTTATEGWEPNLPVARRALAPLGIDVVAYDAEAVPAQPMPFEDGRFDLVLARHEAFDAVEVARVLAPGGVLLTQQVGGDDAAEAHALFGAPFAYLDMLLPVVAASVAAAGLEVEESASWSGETRFDDVGALVRYFRMVPWDVPKDFGVDRYADVLVDLHRAGPARGEAFVLTQTRFWLRATKPD</sequence>
<dbReference type="InterPro" id="IPR013216">
    <property type="entry name" value="Methyltransf_11"/>
</dbReference>
<accession>D1BF43</accession>
<keyword evidence="2" id="KW-0830">Ubiquinone</keyword>
<evidence type="ECO:0000313" key="2">
    <source>
        <dbReference type="EMBL" id="ACZ21339.1"/>
    </source>
</evidence>
<keyword evidence="2" id="KW-0808">Transferase</keyword>
<reference evidence="2 3" key="1">
    <citation type="journal article" date="2009" name="Stand. Genomic Sci.">
        <title>Complete genome sequence of Sanguibacter keddieii type strain (ST-74).</title>
        <authorList>
            <person name="Ivanova N."/>
            <person name="Sikorski J."/>
            <person name="Sims D."/>
            <person name="Brettin T."/>
            <person name="Detter J.C."/>
            <person name="Han C."/>
            <person name="Lapidus A."/>
            <person name="Copeland A."/>
            <person name="Glavina Del Rio T."/>
            <person name="Nolan M."/>
            <person name="Chen F."/>
            <person name="Lucas S."/>
            <person name="Tice H."/>
            <person name="Cheng J.F."/>
            <person name="Bruce D."/>
            <person name="Goodwin L."/>
            <person name="Pitluck S."/>
            <person name="Pati A."/>
            <person name="Mavromatis K."/>
            <person name="Chen A."/>
            <person name="Palaniappan K."/>
            <person name="D'haeseleer P."/>
            <person name="Chain P."/>
            <person name="Bristow J."/>
            <person name="Eisen J.A."/>
            <person name="Markowitz V."/>
            <person name="Hugenholtz P."/>
            <person name="Goker M."/>
            <person name="Pukall R."/>
            <person name="Klenk H.P."/>
            <person name="Kyrpides N.C."/>
        </authorList>
    </citation>
    <scope>NUCLEOTIDE SEQUENCE [LARGE SCALE GENOMIC DNA]</scope>
    <source>
        <strain evidence="3">ATCC 51767 / DSM 10542 / NCFB 3025 / ST-74</strain>
    </source>
</reference>
<gene>
    <name evidence="2" type="ordered locus">Sked_13990</name>
</gene>
<proteinExistence type="predicted"/>
<dbReference type="Pfam" id="PF08241">
    <property type="entry name" value="Methyltransf_11"/>
    <property type="match status" value="1"/>
</dbReference>
<dbReference type="SUPFAM" id="SSF53335">
    <property type="entry name" value="S-adenosyl-L-methionine-dependent methyltransferases"/>
    <property type="match status" value="1"/>
</dbReference>
<dbReference type="eggNOG" id="COG2227">
    <property type="taxonomic scope" value="Bacteria"/>
</dbReference>
<dbReference type="PANTHER" id="PTHR43460:SF1">
    <property type="entry name" value="METHYLTRANSFERASE TYPE 11 DOMAIN-CONTAINING PROTEIN"/>
    <property type="match status" value="1"/>
</dbReference>
<dbReference type="Proteomes" id="UP000000322">
    <property type="component" value="Chromosome"/>
</dbReference>
<dbReference type="KEGG" id="ske:Sked_13990"/>